<dbReference type="Pfam" id="PF01409">
    <property type="entry name" value="tRNA-synt_2d"/>
    <property type="match status" value="2"/>
</dbReference>
<feature type="region of interest" description="Disordered" evidence="18">
    <location>
        <begin position="745"/>
        <end position="772"/>
    </location>
</feature>
<dbReference type="GO" id="GO:0004826">
    <property type="term" value="F:phenylalanine-tRNA ligase activity"/>
    <property type="evidence" value="ECO:0007669"/>
    <property type="project" value="UniProtKB-EC"/>
</dbReference>
<keyword evidence="8" id="KW-0862">Zinc</keyword>
<feature type="region of interest" description="Disordered" evidence="18">
    <location>
        <begin position="1651"/>
        <end position="1675"/>
    </location>
</feature>
<dbReference type="PROSITE" id="PS50862">
    <property type="entry name" value="AA_TRNA_LIGASE_II"/>
    <property type="match status" value="1"/>
</dbReference>
<dbReference type="Pfam" id="PF03147">
    <property type="entry name" value="FDX-ACB"/>
    <property type="match status" value="1"/>
</dbReference>
<feature type="region of interest" description="Disordered" evidence="18">
    <location>
        <begin position="149"/>
        <end position="180"/>
    </location>
</feature>
<evidence type="ECO:0000313" key="22">
    <source>
        <dbReference type="Proteomes" id="UP000187283"/>
    </source>
</evidence>
<comment type="caution">
    <text evidence="21">The sequence shown here is derived from an EMBL/GenBank/DDBJ whole genome shotgun (WGS) entry which is preliminary data.</text>
</comment>
<comment type="catalytic activity">
    <reaction evidence="15">
        <text>tRNA(Phe) + L-phenylalanine + ATP = L-phenylalanyl-tRNA(Phe) + AMP + diphosphate + H(+)</text>
        <dbReference type="Rhea" id="RHEA:19413"/>
        <dbReference type="Rhea" id="RHEA-COMP:9668"/>
        <dbReference type="Rhea" id="RHEA-COMP:9699"/>
        <dbReference type="ChEBI" id="CHEBI:15378"/>
        <dbReference type="ChEBI" id="CHEBI:30616"/>
        <dbReference type="ChEBI" id="CHEBI:33019"/>
        <dbReference type="ChEBI" id="CHEBI:58095"/>
        <dbReference type="ChEBI" id="CHEBI:78442"/>
        <dbReference type="ChEBI" id="CHEBI:78531"/>
        <dbReference type="ChEBI" id="CHEBI:456215"/>
        <dbReference type="EC" id="6.1.1.20"/>
    </reaction>
</comment>
<dbReference type="InterPro" id="IPR002319">
    <property type="entry name" value="Phenylalanyl-tRNA_Synthase"/>
</dbReference>
<dbReference type="FunFam" id="3.30.930.10:FF:000053">
    <property type="entry name" value="Phenylalanyl-tRNA synthetase mitochondrial"/>
    <property type="match status" value="1"/>
</dbReference>
<protein>
    <recommendedName>
        <fullName evidence="17">Phenylalanine--tRNA ligase, mitochondrial</fullName>
        <ecNumber evidence="3">6.1.1.20</ecNumber>
    </recommendedName>
    <alternativeName>
        <fullName evidence="14">Phenylalanyl-tRNA synthetase</fullName>
    </alternativeName>
</protein>
<dbReference type="STRING" id="133412.A0A1R1XM23"/>
<feature type="region of interest" description="Disordered" evidence="18">
    <location>
        <begin position="977"/>
        <end position="999"/>
    </location>
</feature>
<feature type="compositionally biased region" description="Basic residues" evidence="18">
    <location>
        <begin position="161"/>
        <end position="179"/>
    </location>
</feature>
<evidence type="ECO:0000256" key="7">
    <source>
        <dbReference type="ARBA" id="ARBA00022771"/>
    </source>
</evidence>
<keyword evidence="9" id="KW-0067">ATP-binding</keyword>
<dbReference type="SMART" id="SM00896">
    <property type="entry name" value="FDX-ACB"/>
    <property type="match status" value="1"/>
</dbReference>
<gene>
    <name evidence="21" type="ORF">AYI70_g7109</name>
</gene>
<evidence type="ECO:0000313" key="21">
    <source>
        <dbReference type="EMBL" id="OMJ15666.1"/>
    </source>
</evidence>
<feature type="domain" description="Aminoacyl-transfer RNA synthetases class-II family profile" evidence="19">
    <location>
        <begin position="1965"/>
        <end position="2183"/>
    </location>
</feature>
<feature type="region of interest" description="Disordered" evidence="18">
    <location>
        <begin position="443"/>
        <end position="525"/>
    </location>
</feature>
<dbReference type="OrthoDB" id="4457at2759"/>
<comment type="function">
    <text evidence="16">Is responsible for the charging of tRNA(Phe) with phenylalanine in mitochondrial translation.</text>
</comment>
<keyword evidence="10" id="KW-0648">Protein biosynthesis</keyword>
<dbReference type="SUPFAM" id="SSF57903">
    <property type="entry name" value="FYVE/PHD zinc finger"/>
    <property type="match status" value="1"/>
</dbReference>
<dbReference type="NCBIfam" id="TIGR00469">
    <property type="entry name" value="pheS_mito"/>
    <property type="match status" value="1"/>
</dbReference>
<dbReference type="FunFam" id="3.30.70.380:FF:000002">
    <property type="entry name" value="phenylalanine--tRNA ligase, mitochondrial"/>
    <property type="match status" value="1"/>
</dbReference>
<evidence type="ECO:0000256" key="14">
    <source>
        <dbReference type="ARBA" id="ARBA00031194"/>
    </source>
</evidence>
<proteinExistence type="inferred from homology"/>
<keyword evidence="4 21" id="KW-0436">Ligase</keyword>
<dbReference type="PROSITE" id="PS01359">
    <property type="entry name" value="ZF_PHD_1"/>
    <property type="match status" value="1"/>
</dbReference>
<keyword evidence="22" id="KW-1185">Reference proteome</keyword>
<dbReference type="PANTHER" id="PTHR11538">
    <property type="entry name" value="PHENYLALANYL-TRNA SYNTHETASE"/>
    <property type="match status" value="1"/>
</dbReference>
<keyword evidence="12" id="KW-0496">Mitochondrion</keyword>
<organism evidence="21 22">
    <name type="scientific">Smittium culicis</name>
    <dbReference type="NCBI Taxonomy" id="133412"/>
    <lineage>
        <taxon>Eukaryota</taxon>
        <taxon>Fungi</taxon>
        <taxon>Fungi incertae sedis</taxon>
        <taxon>Zoopagomycota</taxon>
        <taxon>Kickxellomycotina</taxon>
        <taxon>Harpellomycetes</taxon>
        <taxon>Harpellales</taxon>
        <taxon>Legeriomycetaceae</taxon>
        <taxon>Smittium</taxon>
    </lineage>
</organism>
<keyword evidence="7" id="KW-0863">Zinc-finger</keyword>
<evidence type="ECO:0000256" key="2">
    <source>
        <dbReference type="ARBA" id="ARBA00008226"/>
    </source>
</evidence>
<evidence type="ECO:0000256" key="12">
    <source>
        <dbReference type="ARBA" id="ARBA00023128"/>
    </source>
</evidence>
<dbReference type="InterPro" id="IPR005121">
    <property type="entry name" value="Fdx_antiC-bd"/>
</dbReference>
<reference evidence="21 22" key="1">
    <citation type="submission" date="2017-01" db="EMBL/GenBank/DDBJ databases">
        <authorList>
            <person name="Mah S.A."/>
            <person name="Swanson W.J."/>
            <person name="Moy G.W."/>
            <person name="Vacquier V.D."/>
        </authorList>
    </citation>
    <scope>NUCLEOTIDE SEQUENCE [LARGE SCALE GENOMIC DNA]</scope>
    <source>
        <strain evidence="21 22">GSMNP</strain>
    </source>
</reference>
<dbReference type="InterPro" id="IPR006195">
    <property type="entry name" value="aa-tRNA-synth_II"/>
</dbReference>
<dbReference type="EC" id="6.1.1.20" evidence="3"/>
<dbReference type="InterPro" id="IPR045864">
    <property type="entry name" value="aa-tRNA-synth_II/BPL/LPL"/>
</dbReference>
<dbReference type="SUPFAM" id="SSF55681">
    <property type="entry name" value="Class II aaRS and biotin synthetases"/>
    <property type="match status" value="1"/>
</dbReference>
<feature type="compositionally biased region" description="Low complexity" evidence="18">
    <location>
        <begin position="953"/>
        <end position="965"/>
    </location>
</feature>
<keyword evidence="6" id="KW-0547">Nucleotide-binding</keyword>
<feature type="compositionally biased region" description="Basic and acidic residues" evidence="18">
    <location>
        <begin position="488"/>
        <end position="502"/>
    </location>
</feature>
<evidence type="ECO:0000256" key="3">
    <source>
        <dbReference type="ARBA" id="ARBA00012814"/>
    </source>
</evidence>
<name>A0A1R1XM23_9FUNG</name>
<evidence type="ECO:0000256" key="8">
    <source>
        <dbReference type="ARBA" id="ARBA00022833"/>
    </source>
</evidence>
<evidence type="ECO:0000256" key="10">
    <source>
        <dbReference type="ARBA" id="ARBA00022917"/>
    </source>
</evidence>
<dbReference type="Gene3D" id="3.30.930.10">
    <property type="entry name" value="Bira Bifunctional Protein, Domain 2"/>
    <property type="match status" value="1"/>
</dbReference>
<evidence type="ECO:0000256" key="17">
    <source>
        <dbReference type="ARBA" id="ARBA00073229"/>
    </source>
</evidence>
<evidence type="ECO:0000256" key="9">
    <source>
        <dbReference type="ARBA" id="ARBA00022840"/>
    </source>
</evidence>
<dbReference type="PANTHER" id="PTHR11538:SF41">
    <property type="entry name" value="PHENYLALANINE--TRNA LIGASE, MITOCHONDRIAL"/>
    <property type="match status" value="1"/>
</dbReference>
<evidence type="ECO:0000256" key="6">
    <source>
        <dbReference type="ARBA" id="ARBA00022741"/>
    </source>
</evidence>
<dbReference type="InterPro" id="IPR011011">
    <property type="entry name" value="Znf_FYVE_PHD"/>
</dbReference>
<evidence type="ECO:0000256" key="11">
    <source>
        <dbReference type="ARBA" id="ARBA00022946"/>
    </source>
</evidence>
<dbReference type="InterPro" id="IPR036690">
    <property type="entry name" value="Fdx_antiC-bd_sf"/>
</dbReference>
<evidence type="ECO:0000259" key="19">
    <source>
        <dbReference type="PROSITE" id="PS50862"/>
    </source>
</evidence>
<feature type="compositionally biased region" description="Polar residues" evidence="18">
    <location>
        <begin position="865"/>
        <end position="878"/>
    </location>
</feature>
<feature type="domain" description="FDX-ACB" evidence="20">
    <location>
        <begin position="2193"/>
        <end position="2305"/>
    </location>
</feature>
<dbReference type="InterPro" id="IPR004530">
    <property type="entry name" value="Phe-tRNA-synth_IIc_mito"/>
</dbReference>
<evidence type="ECO:0000256" key="15">
    <source>
        <dbReference type="ARBA" id="ARBA00049255"/>
    </source>
</evidence>
<dbReference type="Gene3D" id="3.30.40.10">
    <property type="entry name" value="Zinc/RING finger domain, C3HC4 (zinc finger)"/>
    <property type="match status" value="1"/>
</dbReference>
<comment type="subcellular location">
    <subcellularLocation>
        <location evidence="1">Mitochondrion matrix</location>
    </subcellularLocation>
</comment>
<keyword evidence="11" id="KW-0809">Transit peptide</keyword>
<keyword evidence="13" id="KW-0030">Aminoacyl-tRNA synthetase</keyword>
<evidence type="ECO:0000256" key="18">
    <source>
        <dbReference type="SAM" id="MobiDB-lite"/>
    </source>
</evidence>
<evidence type="ECO:0000256" key="4">
    <source>
        <dbReference type="ARBA" id="ARBA00022598"/>
    </source>
</evidence>
<dbReference type="GO" id="GO:0005759">
    <property type="term" value="C:mitochondrial matrix"/>
    <property type="evidence" value="ECO:0007669"/>
    <property type="project" value="UniProtKB-SubCell"/>
</dbReference>
<dbReference type="GO" id="GO:0000049">
    <property type="term" value="F:tRNA binding"/>
    <property type="evidence" value="ECO:0007669"/>
    <property type="project" value="InterPro"/>
</dbReference>
<feature type="compositionally biased region" description="Basic residues" evidence="18">
    <location>
        <begin position="752"/>
        <end position="772"/>
    </location>
</feature>
<dbReference type="Proteomes" id="UP000187283">
    <property type="component" value="Unassembled WGS sequence"/>
</dbReference>
<keyword evidence="5" id="KW-0479">Metal-binding</keyword>
<feature type="compositionally biased region" description="Basic residues" evidence="18">
    <location>
        <begin position="563"/>
        <end position="581"/>
    </location>
</feature>
<accession>A0A1R1XM23</accession>
<feature type="compositionally biased region" description="Polar residues" evidence="18">
    <location>
        <begin position="444"/>
        <end position="472"/>
    </location>
</feature>
<dbReference type="InterPro" id="IPR019786">
    <property type="entry name" value="Zinc_finger_PHD-type_CS"/>
</dbReference>
<feature type="region of interest" description="Disordered" evidence="18">
    <location>
        <begin position="830"/>
        <end position="883"/>
    </location>
</feature>
<dbReference type="GO" id="GO:0006432">
    <property type="term" value="P:phenylalanyl-tRNA aminoacylation"/>
    <property type="evidence" value="ECO:0007669"/>
    <property type="project" value="InterPro"/>
</dbReference>
<evidence type="ECO:0000256" key="16">
    <source>
        <dbReference type="ARBA" id="ARBA00057761"/>
    </source>
</evidence>
<dbReference type="SUPFAM" id="SSF54991">
    <property type="entry name" value="Anticodon-binding domain of PheRS"/>
    <property type="match status" value="1"/>
</dbReference>
<evidence type="ECO:0000259" key="20">
    <source>
        <dbReference type="PROSITE" id="PS51447"/>
    </source>
</evidence>
<dbReference type="InterPro" id="IPR013083">
    <property type="entry name" value="Znf_RING/FYVE/PHD"/>
</dbReference>
<evidence type="ECO:0000256" key="1">
    <source>
        <dbReference type="ARBA" id="ARBA00004305"/>
    </source>
</evidence>
<sequence>MNNNVWDYQYSSSVSISEDDDEPTITPEYMLQLKMQLELDNRSKSQKSKPKKIPRSQQKNLQKSKNIFCQLCGNFANLSSSINCSECNDPFHENCVGVSHQMLGDYGLFSCQTCVLQYPRRFRSPGTFLMDGKRISNVPVSKSRNLKKPAQTFNSNNKSIKPPKKSSKFSKKNQSKSKRITPGSWVNETIFENEQEILLNNQKSIEESDVDIDLCPVCDQDCTCNLIPQSKKSNIEASTIPNISESPIIIDEHSLEFIKHASSKVPKVETLVVDLENLEVSKSNFSPLNLLDSNSLSTSSNLINNDISMDLNTNENVSCDSFISTNTKNDTCTPSNKLPENISPCSNSLVEQIDVIQSPAENSIKARLLGIDKSVPNHESIHELPKLSTSINSLESPSIRYNSNLHSDQLDSYETKPDINVSQNKLINSDICGIENSKSHYPSFITSPGNSHTTEFTSNKLLPEENSINPKSDFNEEKDLNSTLSEPNKTERLQHSLHDSTASKKPMTPFNSASPKSPNNFSDSLSSDIEISIDDDFEEITFSSRPIDFYSTSFDKFSFVTKNQKKSKKPTKRRGRPKKNSAKIAVDPNASKITPISSLKVGISDSSSSEKMKSSRTSIRPRKPNKPKNLSNNKIRSLPLLKDNSNVNINSRLNTAENKISEKISLAEEDEDEFINITDISTDSEYTGFEISTFLQSKSDPKTEDNVDINVDFSSISSNFEDDSDIKNEEEIYLVRDEIFGFTSEESGSGKTRTRLNKKNRIKKKKKSKNIKSKKVTIADNNLSQFSAYSDSDLSDEEDNKIANNSQSSKVKDEVFFMAVRHHDFGYEISGYSNSEEDLSTLETGSDNPDEIMFTENEDSDNLSESDALNSENNNSYEDVSEDEVLTFRKPNSSDNLQKYEQGCDDSDREDALLQMHLEQLRAVQDVCYTQDGVSNFDDSESLSNFQFDDSESSSGENDGFSSDFNRSITFESQAHLSPIMEDPTNSKKENSTPQFTHSSPILHSKKMYFDSFVKKSPIFKYNSDPEFFNYPSSSESNYESLSDYSDERFDVHEIDSINSDDLSDMSMSYKKGLGIAANIALWDDMSMDDASLALGLAMSLEKNNPTSKVTIAESSTNKPLITPATNETGEQDDPIDGMVSVNLASNEKTMIPKAWSMPVDSNKNNQCSDLAKKPIGFYPNLNDAIDHESIFDKLHDKKIPKWVSDLMESGTHDFTDKDLDSELQKYFVGGTGEQNSVDSSEKPDLFFESYEEFDISRPSMIHNDQVLSAKNHITASPKSKSAELCDNRTTFNKNTYDISMNSSDSHLANSSEMNSFFNEDMSHKFDEDSINVYTHPILNFSSNLKNEHKLLQYSGMSKDPSVLKDSYVYKNSTKIDEFSNQETFSIEPNSGSSVNDIGSSMTLPVHHNDFNSVFLNNNETRKNDWRTSMGDFIDSDSLSFNKGTNSPKNLKTYNISLNNTINTFLDFGNDEIVTNSEVAKYPKKVDTDFEMANSEYKTIDETNQQNLDTTLLESKNSDANRSDLQEDSELGLSRFDKIPVNVFRRSRYLASSNKNANVNLNETIGLNLLVSGDTNRSIALNSIPTRSADSRKNSIISLVPPKKVERPEELKKAGPLFNLYNKNLLGSAAKKRKILETIFLTPDSTNTPKSSNFLYENDKLSSKNKKPLSTTSASVQGLFRNKRLKSSDFKEYTSSSNSSSMSKSKSFGHLKQRIAYDANTPYSRNEMDKNSHALNNNPSNDIISPWKDTFGDQKSFDFGFNIDNVLGLNFDEPEFGFFLGNEKIVDETTTPPNSPFEDYTRNVKFNPFVDTAFKSFLRYKSSDSYTKPGLLNILGKDYKTDENTNVSTAILDKVGRGLLIEDKHPTSILKNMIYSRFPTYAHYDNLPPLVSIHQNFESLLIPKNHSSRNKSDTYYINSDTLLRTHTSAHQAQMIKAGVDKDSSLIKLNKNKLLDSSGNTNINNRFLISADVYRRDEIDSSHYPIFHQMEGVTLFSKKNFINEITESKIKREEFRKASNSLLESDPKSNKARLVVETVDDTIVTESNPFQSVHNPKEIELLIEDMKETMNDMISHVLSLATNSSTSVQDSSSESNKLKIRWIEAYFPFTSPSWECEVWWNNEWLEICGCGIMRDELLTHSGAEDKLGWAFGFGLDRLAMILFGIPDIRLFWSTDSRFLNQFTPGKISQFKPFSKYSSCFKDVSFWTDPTTETDQTNSKLDEDSSKNIGTVFFENDLMDIVREVAGDLVDNVTLVDKFVNPKTNRTSLCYRINYCAMDRNLTNEEINELQESVRNELSRRLKIELR</sequence>
<feature type="region of interest" description="Disordered" evidence="18">
    <location>
        <begin position="939"/>
        <end position="965"/>
    </location>
</feature>
<evidence type="ECO:0000256" key="13">
    <source>
        <dbReference type="ARBA" id="ARBA00023146"/>
    </source>
</evidence>
<evidence type="ECO:0000256" key="5">
    <source>
        <dbReference type="ARBA" id="ARBA00022723"/>
    </source>
</evidence>
<comment type="similarity">
    <text evidence="2">Belongs to the class-II aminoacyl-tRNA synthetase family.</text>
</comment>
<dbReference type="PROSITE" id="PS51447">
    <property type="entry name" value="FDX_ACB"/>
    <property type="match status" value="1"/>
</dbReference>
<dbReference type="Gene3D" id="3.30.70.380">
    <property type="entry name" value="Ferrodoxin-fold anticodon-binding domain"/>
    <property type="match status" value="1"/>
</dbReference>
<dbReference type="GO" id="GO:0005524">
    <property type="term" value="F:ATP binding"/>
    <property type="evidence" value="ECO:0007669"/>
    <property type="project" value="UniProtKB-KW"/>
</dbReference>
<dbReference type="EMBL" id="LSSN01002596">
    <property type="protein sequence ID" value="OMJ15666.1"/>
    <property type="molecule type" value="Genomic_DNA"/>
</dbReference>
<feature type="compositionally biased region" description="Polar residues" evidence="18">
    <location>
        <begin position="509"/>
        <end position="520"/>
    </location>
</feature>
<feature type="region of interest" description="Disordered" evidence="18">
    <location>
        <begin position="561"/>
        <end position="636"/>
    </location>
</feature>
<dbReference type="GO" id="GO:0008270">
    <property type="term" value="F:zinc ion binding"/>
    <property type="evidence" value="ECO:0007669"/>
    <property type="project" value="UniProtKB-KW"/>
</dbReference>